<evidence type="ECO:0000256" key="2">
    <source>
        <dbReference type="ARBA" id="ARBA00022598"/>
    </source>
</evidence>
<comment type="similarity">
    <text evidence="1">Belongs to the tubulin--tyrosine ligase family.</text>
</comment>
<dbReference type="OrthoDB" id="202825at2759"/>
<dbReference type="Pfam" id="PF03133">
    <property type="entry name" value="TTL"/>
    <property type="match status" value="2"/>
</dbReference>
<dbReference type="GO" id="GO:0005524">
    <property type="term" value="F:ATP binding"/>
    <property type="evidence" value="ECO:0007669"/>
    <property type="project" value="UniProtKB-KW"/>
</dbReference>
<protein>
    <recommendedName>
        <fullName evidence="5">Tubulin--tyrosine ligase-like protein 9</fullName>
    </recommendedName>
</protein>
<dbReference type="SUPFAM" id="SSF56059">
    <property type="entry name" value="Glutathione synthetase ATP-binding domain-like"/>
    <property type="match status" value="1"/>
</dbReference>
<dbReference type="Proteomes" id="UP000792457">
    <property type="component" value="Unassembled WGS sequence"/>
</dbReference>
<dbReference type="PROSITE" id="PS51221">
    <property type="entry name" value="TTL"/>
    <property type="match status" value="1"/>
</dbReference>
<dbReference type="AlphaFoldDB" id="A0A8K0P5F3"/>
<reference evidence="6" key="1">
    <citation type="submission" date="2013-04" db="EMBL/GenBank/DDBJ databases">
        <authorList>
            <person name="Qu J."/>
            <person name="Murali S.C."/>
            <person name="Bandaranaike D."/>
            <person name="Bellair M."/>
            <person name="Blankenburg K."/>
            <person name="Chao H."/>
            <person name="Dinh H."/>
            <person name="Doddapaneni H."/>
            <person name="Downs B."/>
            <person name="Dugan-Rocha S."/>
            <person name="Elkadiri S."/>
            <person name="Gnanaolivu R.D."/>
            <person name="Hernandez B."/>
            <person name="Javaid M."/>
            <person name="Jayaseelan J.C."/>
            <person name="Lee S."/>
            <person name="Li M."/>
            <person name="Ming W."/>
            <person name="Munidasa M."/>
            <person name="Muniz J."/>
            <person name="Nguyen L."/>
            <person name="Ongeri F."/>
            <person name="Osuji N."/>
            <person name="Pu L.-L."/>
            <person name="Puazo M."/>
            <person name="Qu C."/>
            <person name="Quiroz J."/>
            <person name="Raj R."/>
            <person name="Weissenberger G."/>
            <person name="Xin Y."/>
            <person name="Zou X."/>
            <person name="Han Y."/>
            <person name="Richards S."/>
            <person name="Worley K."/>
            <person name="Muzny D."/>
            <person name="Gibbs R."/>
        </authorList>
    </citation>
    <scope>NUCLEOTIDE SEQUENCE</scope>
    <source>
        <strain evidence="6">Sampled in the wild</strain>
    </source>
</reference>
<comment type="caution">
    <text evidence="6">The sequence shown here is derived from an EMBL/GenBank/DDBJ whole genome shotgun (WGS) entry which is preliminary data.</text>
</comment>
<reference evidence="6" key="2">
    <citation type="submission" date="2017-10" db="EMBL/GenBank/DDBJ databases">
        <title>Ladona fulva Genome sequencing and assembly.</title>
        <authorList>
            <person name="Murali S."/>
            <person name="Richards S."/>
            <person name="Bandaranaike D."/>
            <person name="Bellair M."/>
            <person name="Blankenburg K."/>
            <person name="Chao H."/>
            <person name="Dinh H."/>
            <person name="Doddapaneni H."/>
            <person name="Dugan-Rocha S."/>
            <person name="Elkadiri S."/>
            <person name="Gnanaolivu R."/>
            <person name="Hernandez B."/>
            <person name="Skinner E."/>
            <person name="Javaid M."/>
            <person name="Lee S."/>
            <person name="Li M."/>
            <person name="Ming W."/>
            <person name="Munidasa M."/>
            <person name="Muniz J."/>
            <person name="Nguyen L."/>
            <person name="Hughes D."/>
            <person name="Osuji N."/>
            <person name="Pu L.-L."/>
            <person name="Puazo M."/>
            <person name="Qu C."/>
            <person name="Quiroz J."/>
            <person name="Raj R."/>
            <person name="Weissenberger G."/>
            <person name="Xin Y."/>
            <person name="Zou X."/>
            <person name="Han Y."/>
            <person name="Worley K."/>
            <person name="Muzny D."/>
            <person name="Gibbs R."/>
        </authorList>
    </citation>
    <scope>NUCLEOTIDE SEQUENCE</scope>
    <source>
        <strain evidence="6">Sampled in the wild</strain>
    </source>
</reference>
<name>A0A8K0P5F3_LADFU</name>
<proteinExistence type="inferred from homology"/>
<evidence type="ECO:0000313" key="6">
    <source>
        <dbReference type="EMBL" id="KAG8231574.1"/>
    </source>
</evidence>
<gene>
    <name evidence="6" type="ORF">J437_LFUL011570</name>
</gene>
<dbReference type="GO" id="GO:0000226">
    <property type="term" value="P:microtubule cytoskeleton organization"/>
    <property type="evidence" value="ECO:0007669"/>
    <property type="project" value="TreeGrafter"/>
</dbReference>
<evidence type="ECO:0000256" key="5">
    <source>
        <dbReference type="ARBA" id="ARBA00030445"/>
    </source>
</evidence>
<evidence type="ECO:0000256" key="1">
    <source>
        <dbReference type="ARBA" id="ARBA00006820"/>
    </source>
</evidence>
<sequence>MIEKLPKSKILSPNQRIPHFSNNYELTSKNLLARNLKRLWRVLIKDGHLEDAELCNSIPLTFELPSEYLMFVEEYKKNPGATWIVKPASGCQGRGIFLFQKLRDLNSKRLMESNSDSNSGCGTSYVVQRYIESPYLLAGHKFDLRIYALVTSEIKALNMFQFSPLKIWLAREGFARLTGVKYSLSTLDDKVHLTNVAIQKSTCPSRNLIPACSTSSATKKPMLTVRSHAYVESDEGNQRSETASECKGVKWDLRKLRQFLSAKHGEENVEIIFQRITRLITVSLRAVQPVIAQDAHCFELYGYDIILDSNLYPWILEVNASPAMVPTDEEDYRLKYDLITDVLNVLDFEGK</sequence>
<evidence type="ECO:0000256" key="4">
    <source>
        <dbReference type="ARBA" id="ARBA00022840"/>
    </source>
</evidence>
<dbReference type="EMBL" id="KZ308560">
    <property type="protein sequence ID" value="KAG8231574.1"/>
    <property type="molecule type" value="Genomic_DNA"/>
</dbReference>
<keyword evidence="3" id="KW-0547">Nucleotide-binding</keyword>
<dbReference type="GO" id="GO:0036064">
    <property type="term" value="C:ciliary basal body"/>
    <property type="evidence" value="ECO:0007669"/>
    <property type="project" value="TreeGrafter"/>
</dbReference>
<organism evidence="6 7">
    <name type="scientific">Ladona fulva</name>
    <name type="common">Scarce chaser dragonfly</name>
    <name type="synonym">Libellula fulva</name>
    <dbReference type="NCBI Taxonomy" id="123851"/>
    <lineage>
        <taxon>Eukaryota</taxon>
        <taxon>Metazoa</taxon>
        <taxon>Ecdysozoa</taxon>
        <taxon>Arthropoda</taxon>
        <taxon>Hexapoda</taxon>
        <taxon>Insecta</taxon>
        <taxon>Pterygota</taxon>
        <taxon>Palaeoptera</taxon>
        <taxon>Odonata</taxon>
        <taxon>Epiprocta</taxon>
        <taxon>Anisoptera</taxon>
        <taxon>Libelluloidea</taxon>
        <taxon>Libellulidae</taxon>
        <taxon>Ladona</taxon>
    </lineage>
</organism>
<dbReference type="PANTHER" id="PTHR12241:SF39">
    <property type="entry name" value="TUBULIN POLYGLUTAMYLASE TTLL9-RELATED"/>
    <property type="match status" value="1"/>
</dbReference>
<dbReference type="GO" id="GO:0015631">
    <property type="term" value="F:tubulin binding"/>
    <property type="evidence" value="ECO:0007669"/>
    <property type="project" value="TreeGrafter"/>
</dbReference>
<keyword evidence="7" id="KW-1185">Reference proteome</keyword>
<keyword evidence="4" id="KW-0067">ATP-binding</keyword>
<dbReference type="PANTHER" id="PTHR12241">
    <property type="entry name" value="TUBULIN POLYGLUTAMYLASE"/>
    <property type="match status" value="1"/>
</dbReference>
<dbReference type="GO" id="GO:0070740">
    <property type="term" value="F:tubulin-glutamic acid ligase activity"/>
    <property type="evidence" value="ECO:0007669"/>
    <property type="project" value="TreeGrafter"/>
</dbReference>
<accession>A0A8K0P5F3</accession>
<dbReference type="InterPro" id="IPR004344">
    <property type="entry name" value="TTL/TTLL_fam"/>
</dbReference>
<keyword evidence="2" id="KW-0436">Ligase</keyword>
<evidence type="ECO:0000256" key="3">
    <source>
        <dbReference type="ARBA" id="ARBA00022741"/>
    </source>
</evidence>
<dbReference type="Gene3D" id="3.30.470.20">
    <property type="entry name" value="ATP-grasp fold, B domain"/>
    <property type="match status" value="1"/>
</dbReference>
<evidence type="ECO:0000313" key="7">
    <source>
        <dbReference type="Proteomes" id="UP000792457"/>
    </source>
</evidence>